<evidence type="ECO:0000313" key="2">
    <source>
        <dbReference type="EnsemblMetazoa" id="XP_028515018.1"/>
    </source>
</evidence>
<reference evidence="2" key="1">
    <citation type="submission" date="2022-11" db="UniProtKB">
        <authorList>
            <consortium name="EnsemblMetazoa"/>
        </authorList>
    </citation>
    <scope>IDENTIFICATION</scope>
</reference>
<proteinExistence type="predicted"/>
<name>A0A913YJ19_EXADI</name>
<evidence type="ECO:0000313" key="3">
    <source>
        <dbReference type="Proteomes" id="UP000887567"/>
    </source>
</evidence>
<sequence length="270" mass="31765">MVSKELHKDFTKQVQIISKHRTRAIQLLKRFKEEKKESEKQREEFEIQLKKAQQEKRYFKKAERKADKMYDEAQQRQNKAYGDHHGDAMTTWTDHPISKLAITVFGRILVAFFPIPQKSLVQTSETGDKLFYKEVMDKAGEEKFKHLKMKMKQLDMRREANQQCIEFAERIKNCQSGIEDTQSVIDALNNSVGALKSLYNIMMNAALFWEQMQTHCKALPPGKDLQTQVVKYGNAKNVWKFKKNAMNYCAKWVALVDVCDRYRQIKTNRT</sequence>
<accession>A0A913YJ19</accession>
<evidence type="ECO:0000256" key="1">
    <source>
        <dbReference type="SAM" id="Coils"/>
    </source>
</evidence>
<organism evidence="2 3">
    <name type="scientific">Exaiptasia diaphana</name>
    <name type="common">Tropical sea anemone</name>
    <name type="synonym">Aiptasia pulchella</name>
    <dbReference type="NCBI Taxonomy" id="2652724"/>
    <lineage>
        <taxon>Eukaryota</taxon>
        <taxon>Metazoa</taxon>
        <taxon>Cnidaria</taxon>
        <taxon>Anthozoa</taxon>
        <taxon>Hexacorallia</taxon>
        <taxon>Actiniaria</taxon>
        <taxon>Aiptasiidae</taxon>
        <taxon>Exaiptasia</taxon>
    </lineage>
</organism>
<dbReference type="EnsemblMetazoa" id="XM_028659217.1">
    <property type="protein sequence ID" value="XP_028515018.1"/>
    <property type="gene ID" value="LOC114575091"/>
</dbReference>
<dbReference type="AlphaFoldDB" id="A0A913YJ19"/>
<dbReference type="OrthoDB" id="5989238at2759"/>
<dbReference type="PANTHER" id="PTHR37508">
    <property type="entry name" value="TRANSMEMBRANE PROTEIN"/>
    <property type="match status" value="1"/>
</dbReference>
<keyword evidence="1" id="KW-0175">Coiled coil</keyword>
<dbReference type="Proteomes" id="UP000887567">
    <property type="component" value="Unplaced"/>
</dbReference>
<dbReference type="KEGG" id="epa:114575091"/>
<protein>
    <submittedName>
        <fullName evidence="2">Uncharacterized protein</fullName>
    </submittedName>
</protein>
<dbReference type="PANTHER" id="PTHR37508:SF1">
    <property type="entry name" value="TRANSMEMBRANE PROTEIN"/>
    <property type="match status" value="1"/>
</dbReference>
<dbReference type="RefSeq" id="XP_028515018.1">
    <property type="nucleotide sequence ID" value="XM_028659217.1"/>
</dbReference>
<keyword evidence="3" id="KW-1185">Reference proteome</keyword>
<feature type="coiled-coil region" evidence="1">
    <location>
        <begin position="21"/>
        <end position="79"/>
    </location>
</feature>
<dbReference type="GeneID" id="114575091"/>